<evidence type="ECO:0000256" key="1">
    <source>
        <dbReference type="ARBA" id="ARBA00004123"/>
    </source>
</evidence>
<feature type="compositionally biased region" description="Low complexity" evidence="3">
    <location>
        <begin position="58"/>
        <end position="70"/>
    </location>
</feature>
<evidence type="ECO:0000256" key="2">
    <source>
        <dbReference type="ARBA" id="ARBA00023242"/>
    </source>
</evidence>
<keyword evidence="2" id="KW-0539">Nucleus</keyword>
<feature type="compositionally biased region" description="Low complexity" evidence="3">
    <location>
        <begin position="78"/>
        <end position="92"/>
    </location>
</feature>
<gene>
    <name evidence="4" type="ORF">EZV62_012847</name>
</gene>
<evidence type="ECO:0000256" key="3">
    <source>
        <dbReference type="SAM" id="MobiDB-lite"/>
    </source>
</evidence>
<feature type="region of interest" description="Disordered" evidence="3">
    <location>
        <begin position="58"/>
        <end position="94"/>
    </location>
</feature>
<evidence type="ECO:0008006" key="6">
    <source>
        <dbReference type="Google" id="ProtNLM"/>
    </source>
</evidence>
<dbReference type="EMBL" id="VAHF01000005">
    <property type="protein sequence ID" value="TXG61484.1"/>
    <property type="molecule type" value="Genomic_DNA"/>
</dbReference>
<dbReference type="OrthoDB" id="694201at2759"/>
<dbReference type="GO" id="GO:0006950">
    <property type="term" value="P:response to stress"/>
    <property type="evidence" value="ECO:0007669"/>
    <property type="project" value="UniProtKB-ARBA"/>
</dbReference>
<organism evidence="4 5">
    <name type="scientific">Acer yangbiense</name>
    <dbReference type="NCBI Taxonomy" id="1000413"/>
    <lineage>
        <taxon>Eukaryota</taxon>
        <taxon>Viridiplantae</taxon>
        <taxon>Streptophyta</taxon>
        <taxon>Embryophyta</taxon>
        <taxon>Tracheophyta</taxon>
        <taxon>Spermatophyta</taxon>
        <taxon>Magnoliopsida</taxon>
        <taxon>eudicotyledons</taxon>
        <taxon>Gunneridae</taxon>
        <taxon>Pentapetalae</taxon>
        <taxon>rosids</taxon>
        <taxon>malvids</taxon>
        <taxon>Sapindales</taxon>
        <taxon>Sapindaceae</taxon>
        <taxon>Hippocastanoideae</taxon>
        <taxon>Acereae</taxon>
        <taxon>Acer</taxon>
    </lineage>
</organism>
<comment type="subcellular location">
    <subcellularLocation>
        <location evidence="1">Nucleus</location>
    </subcellularLocation>
</comment>
<keyword evidence="5" id="KW-1185">Reference proteome</keyword>
<sequence>MEGGKKMFQHLNLRKIIDDGNYDNGGFRDDKWVVMMKGGGEICDHSISNIEDDSIKYSPSSSLSSSSSSDFVEEDDASSSSTSSTSSSSSSSNGPLYELSALMAQLPIKRGLSKFYQGKSQSFTSLVNVNNIEDLAKKENIYSSYKMRMKSCKSYAAGLDIGGRHHHHHHHHHNNKSISPKATIAKNSSRVSPFLSSLGKRTSLVTGCKPAISVQRNF</sequence>
<dbReference type="PANTHER" id="PTHR33172">
    <property type="entry name" value="OS08G0516900 PROTEIN"/>
    <property type="match status" value="1"/>
</dbReference>
<dbReference type="Proteomes" id="UP000323000">
    <property type="component" value="Chromosome 5"/>
</dbReference>
<comment type="caution">
    <text evidence="4">The sequence shown here is derived from an EMBL/GenBank/DDBJ whole genome shotgun (WGS) entry which is preliminary data.</text>
</comment>
<dbReference type="GO" id="GO:0005634">
    <property type="term" value="C:nucleus"/>
    <property type="evidence" value="ECO:0007669"/>
    <property type="project" value="UniProtKB-SubCell"/>
</dbReference>
<dbReference type="AlphaFoldDB" id="A0A5C7HXD8"/>
<evidence type="ECO:0000313" key="4">
    <source>
        <dbReference type="EMBL" id="TXG61484.1"/>
    </source>
</evidence>
<dbReference type="InterPro" id="IPR051992">
    <property type="entry name" value="OxStress_Response_Reg"/>
</dbReference>
<dbReference type="PANTHER" id="PTHR33172:SF29">
    <property type="entry name" value="OS06G0559400 PROTEIN"/>
    <property type="match status" value="1"/>
</dbReference>
<evidence type="ECO:0000313" key="5">
    <source>
        <dbReference type="Proteomes" id="UP000323000"/>
    </source>
</evidence>
<proteinExistence type="predicted"/>
<reference evidence="5" key="1">
    <citation type="journal article" date="2019" name="Gigascience">
        <title>De novo genome assembly of the endangered Acer yangbiense, a plant species with extremely small populations endemic to Yunnan Province, China.</title>
        <authorList>
            <person name="Yang J."/>
            <person name="Wariss H.M."/>
            <person name="Tao L."/>
            <person name="Zhang R."/>
            <person name="Yun Q."/>
            <person name="Hollingsworth P."/>
            <person name="Dao Z."/>
            <person name="Luo G."/>
            <person name="Guo H."/>
            <person name="Ma Y."/>
            <person name="Sun W."/>
        </authorList>
    </citation>
    <scope>NUCLEOTIDE SEQUENCE [LARGE SCALE GENOMIC DNA]</scope>
    <source>
        <strain evidence="5">cv. Malutang</strain>
    </source>
</reference>
<name>A0A5C7HXD8_9ROSI</name>
<protein>
    <recommendedName>
        <fullName evidence="6">Oxidative stress 3</fullName>
    </recommendedName>
</protein>
<accession>A0A5C7HXD8</accession>